<accession>A0A0G0LPW4</accession>
<gene>
    <name evidence="2" type="ORF">UT12_C0003G0006</name>
</gene>
<feature type="transmembrane region" description="Helical" evidence="1">
    <location>
        <begin position="704"/>
        <end position="722"/>
    </location>
</feature>
<organism evidence="2 3">
    <name type="scientific">Candidatus Curtissbacteria bacterium GW2011_GWC2_38_9</name>
    <dbReference type="NCBI Taxonomy" id="1618414"/>
    <lineage>
        <taxon>Bacteria</taxon>
        <taxon>Candidatus Curtissiibacteriota</taxon>
    </lineage>
</organism>
<keyword evidence="1" id="KW-0472">Membrane</keyword>
<feature type="transmembrane region" description="Helical" evidence="1">
    <location>
        <begin position="420"/>
        <end position="442"/>
    </location>
</feature>
<feature type="transmembrane region" description="Helical" evidence="1">
    <location>
        <begin position="289"/>
        <end position="308"/>
    </location>
</feature>
<feature type="transmembrane region" description="Helical" evidence="1">
    <location>
        <begin position="251"/>
        <end position="277"/>
    </location>
</feature>
<evidence type="ECO:0000256" key="1">
    <source>
        <dbReference type="SAM" id="Phobius"/>
    </source>
</evidence>
<protein>
    <recommendedName>
        <fullName evidence="4">Membrane protein 6-pyruvoyl-tetrahydropterin synthase-related domain-containing protein</fullName>
    </recommendedName>
</protein>
<feature type="transmembrane region" description="Helical" evidence="1">
    <location>
        <begin position="94"/>
        <end position="112"/>
    </location>
</feature>
<feature type="transmembrane region" description="Helical" evidence="1">
    <location>
        <begin position="219"/>
        <end position="239"/>
    </location>
</feature>
<reference evidence="2 3" key="1">
    <citation type="journal article" date="2015" name="Nature">
        <title>rRNA introns, odd ribosomes, and small enigmatic genomes across a large radiation of phyla.</title>
        <authorList>
            <person name="Brown C.T."/>
            <person name="Hug L.A."/>
            <person name="Thomas B.C."/>
            <person name="Sharon I."/>
            <person name="Castelle C.J."/>
            <person name="Singh A."/>
            <person name="Wilkins M.J."/>
            <person name="Williams K.H."/>
            <person name="Banfield J.F."/>
        </authorList>
    </citation>
    <scope>NUCLEOTIDE SEQUENCE [LARGE SCALE GENOMIC DNA]</scope>
</reference>
<comment type="caution">
    <text evidence="2">The sequence shown here is derived from an EMBL/GenBank/DDBJ whole genome shotgun (WGS) entry which is preliminary data.</text>
</comment>
<feature type="transmembrane region" description="Helical" evidence="1">
    <location>
        <begin position="7"/>
        <end position="26"/>
    </location>
</feature>
<sequence length="742" mass="82771">MRKSAPIFLLGFITLFFIWPLFKFGYTAQTGSLEPATLVLARRVAEQGILGWESSWYLGFPFRFAGPPASWWVLGAIEKIGIFDLLAVYRILKALALVAFPITFYFLARRVFGGVSAGPVKGSSQPTSSDERSTLFDTEIHQLTSGVNRVLRALDGTPSARATRFKIGNWKLEIGNSHFPAFLASFFLIMLPSVGYIFKKFFVLGSGFGFAPAWMQQEFSRSLGLALLPLVLIFYWRLLEKINYSRLVATIIATALLFLTDGVTSLALLVGLTVIVIIEAHKGDTARKVAAVGLALVLAFLLDAFFFTPQNIRLIASSPSISGIGLVSFIKVMVQAAIGLGPAVLVVASMKLLSKGRQSLAFIWLWLLPFIAITLLFYFSNRQFLTEYTRFLPEMEMGIALLLGYLIAQKASSIKYQVLSIQSLWSVVVLGAILITVVYSFYKTPARWQIFKTNPNIKNSVEYQIAKWLDQQLTTNNKQLTTDIPDRVFLSGSTAFWLNEFAPDVWQVRGGIDQASTNPSWAPAVYHVRTSPDAETSLLWLKALRVGYLVVHDQSSGEYYHDFVYPAKFEGKLEKVFDNQAGDRIYRIDSPMASVTTQAGLKDLLLPDPAKRNERQALDVYTGWLQAGKRAKLEETSNGLLVKAEIGKDEVLALGITYDRGWQVKDLQGEKLKTAADPLGNLVIFPQKEGEQTITLKFQEGVDLWLGIAVSLATLVFIRFILSKKLPIILERAQKGWEEEEE</sequence>
<feature type="transmembrane region" description="Helical" evidence="1">
    <location>
        <begin position="179"/>
        <end position="198"/>
    </location>
</feature>
<proteinExistence type="predicted"/>
<evidence type="ECO:0000313" key="3">
    <source>
        <dbReference type="Proteomes" id="UP000034893"/>
    </source>
</evidence>
<dbReference type="PATRIC" id="fig|1618414.3.peg.111"/>
<dbReference type="EMBL" id="LBVP01000003">
    <property type="protein sequence ID" value="KKQ90025.1"/>
    <property type="molecule type" value="Genomic_DNA"/>
</dbReference>
<keyword evidence="1" id="KW-1133">Transmembrane helix</keyword>
<name>A0A0G0LPW4_9BACT</name>
<evidence type="ECO:0008006" key="4">
    <source>
        <dbReference type="Google" id="ProtNLM"/>
    </source>
</evidence>
<dbReference type="AlphaFoldDB" id="A0A0G0LPW4"/>
<keyword evidence="1" id="KW-0812">Transmembrane</keyword>
<evidence type="ECO:0000313" key="2">
    <source>
        <dbReference type="EMBL" id="KKQ90025.1"/>
    </source>
</evidence>
<feature type="transmembrane region" description="Helical" evidence="1">
    <location>
        <begin position="328"/>
        <end position="348"/>
    </location>
</feature>
<dbReference type="Proteomes" id="UP000034893">
    <property type="component" value="Unassembled WGS sequence"/>
</dbReference>
<feature type="transmembrane region" description="Helical" evidence="1">
    <location>
        <begin position="391"/>
        <end position="408"/>
    </location>
</feature>
<feature type="transmembrane region" description="Helical" evidence="1">
    <location>
        <begin position="360"/>
        <end position="379"/>
    </location>
</feature>